<dbReference type="EMBL" id="FO203503">
    <property type="protein sequence ID" value="CCK78252.1"/>
    <property type="molecule type" value="Genomic_DNA"/>
</dbReference>
<dbReference type="PATRIC" id="fig|651182.5.peg.99"/>
<evidence type="ECO:0000313" key="3">
    <source>
        <dbReference type="Proteomes" id="UP000007347"/>
    </source>
</evidence>
<keyword evidence="3" id="KW-1185">Reference proteome</keyword>
<sequence>MSIVYKMGRSADQVLVTIEHVFEPSKPQPLPDSKSESEPVTITKPVKQPGPLSEPVSEPEPVVKPMNKVTPSATPKPLAQLQEKQAPLEQQPLEAKPVKPVEAKQIELKQVKAKQNESKGSDKNALTKDKAFAVMLENRDMPIASGETQAVLDDKMMKHRSQKDRLTLPSKEYFDAYNQWQAQGQSLDKDKKPVPLRIQHLEKAYDLFQMKVVAFKNKMPHTDLGDGSRVAGPSLSEFSTTCFVVANPWEKWGQALEESGFNKKDDVQVRYYTYEFVRNAIYARAMTAFEWSLEKKGLPLTTDPSRADVLGDVYAVHKDGGGRFGVFVPRRVDFQSQDSVKIDPMACFKGQKDIEALVKAGLL</sequence>
<dbReference type="HOGENOM" id="CLU_762322_0_0_7"/>
<evidence type="ECO:0000313" key="2">
    <source>
        <dbReference type="EMBL" id="CCK78252.1"/>
    </source>
</evidence>
<evidence type="ECO:0000256" key="1">
    <source>
        <dbReference type="SAM" id="MobiDB-lite"/>
    </source>
</evidence>
<organism evidence="2 3">
    <name type="scientific">Desulfobacula toluolica (strain DSM 7467 / Tol2)</name>
    <dbReference type="NCBI Taxonomy" id="651182"/>
    <lineage>
        <taxon>Bacteria</taxon>
        <taxon>Pseudomonadati</taxon>
        <taxon>Thermodesulfobacteriota</taxon>
        <taxon>Desulfobacteria</taxon>
        <taxon>Desulfobacterales</taxon>
        <taxon>Desulfobacteraceae</taxon>
        <taxon>Desulfobacula</taxon>
    </lineage>
</organism>
<dbReference type="Proteomes" id="UP000007347">
    <property type="component" value="Chromosome"/>
</dbReference>
<feature type="region of interest" description="Disordered" evidence="1">
    <location>
        <begin position="22"/>
        <end position="101"/>
    </location>
</feature>
<proteinExistence type="predicted"/>
<reference evidence="2 3" key="1">
    <citation type="journal article" date="2013" name="Environ. Microbiol.">
        <title>Complete genome, catabolic sub-proteomes and key-metabolites of Desulfobacula toluolica Tol2, a marine, aromatic compound-degrading, sulfate-reducing bacterium.</title>
        <authorList>
            <person name="Wohlbrand L."/>
            <person name="Jacob J.H."/>
            <person name="Kube M."/>
            <person name="Mussmann M."/>
            <person name="Jarling R."/>
            <person name="Beck A."/>
            <person name="Amann R."/>
            <person name="Wilkes H."/>
            <person name="Reinhardt R."/>
            <person name="Rabus R."/>
        </authorList>
    </citation>
    <scope>NUCLEOTIDE SEQUENCE [LARGE SCALE GENOMIC DNA]</scope>
    <source>
        <strain evidence="3">DSM 7467 / Tol2</strain>
    </source>
</reference>
<name>K0NGX3_DESTT</name>
<dbReference type="KEGG" id="dto:TOL2_C00820"/>
<gene>
    <name evidence="2" type="ordered locus">TOL2_C00820</name>
</gene>
<dbReference type="STRING" id="651182.TOL2_C00820"/>
<dbReference type="AlphaFoldDB" id="K0NGX3"/>
<protein>
    <submittedName>
        <fullName evidence="2">Uncharacterized protein</fullName>
    </submittedName>
</protein>
<accession>K0NGX3</accession>